<organism evidence="1 2">
    <name type="scientific">Trichonephila clavipes</name>
    <name type="common">Golden silk orbweaver</name>
    <name type="synonym">Nephila clavipes</name>
    <dbReference type="NCBI Taxonomy" id="2585209"/>
    <lineage>
        <taxon>Eukaryota</taxon>
        <taxon>Metazoa</taxon>
        <taxon>Ecdysozoa</taxon>
        <taxon>Arthropoda</taxon>
        <taxon>Chelicerata</taxon>
        <taxon>Arachnida</taxon>
        <taxon>Araneae</taxon>
        <taxon>Araneomorphae</taxon>
        <taxon>Entelegynae</taxon>
        <taxon>Araneoidea</taxon>
        <taxon>Nephilidae</taxon>
        <taxon>Trichonephila</taxon>
    </lineage>
</organism>
<gene>
    <name evidence="1" type="ORF">TNCV_1970521</name>
</gene>
<accession>A0A8X7BFE2</accession>
<protein>
    <submittedName>
        <fullName evidence="1">Uncharacterized protein</fullName>
    </submittedName>
</protein>
<sequence>MNTGPQDLIPIPHNSPIASFNKDVCAAIQCDAYPDYQASTAVMVYFSDIGGQVAGPWFPLYKVTTRNTGGRLNRDSPM</sequence>
<evidence type="ECO:0000313" key="2">
    <source>
        <dbReference type="Proteomes" id="UP000887159"/>
    </source>
</evidence>
<dbReference type="EMBL" id="BMAU01021384">
    <property type="protein sequence ID" value="GFY28397.1"/>
    <property type="molecule type" value="Genomic_DNA"/>
</dbReference>
<keyword evidence="2" id="KW-1185">Reference proteome</keyword>
<comment type="caution">
    <text evidence="1">The sequence shown here is derived from an EMBL/GenBank/DDBJ whole genome shotgun (WGS) entry which is preliminary data.</text>
</comment>
<proteinExistence type="predicted"/>
<dbReference type="AlphaFoldDB" id="A0A8X7BFE2"/>
<dbReference type="Proteomes" id="UP000887159">
    <property type="component" value="Unassembled WGS sequence"/>
</dbReference>
<reference evidence="1" key="1">
    <citation type="submission" date="2020-08" db="EMBL/GenBank/DDBJ databases">
        <title>Multicomponent nature underlies the extraordinary mechanical properties of spider dragline silk.</title>
        <authorList>
            <person name="Kono N."/>
            <person name="Nakamura H."/>
            <person name="Mori M."/>
            <person name="Yoshida Y."/>
            <person name="Ohtoshi R."/>
            <person name="Malay A.D."/>
            <person name="Moran D.A.P."/>
            <person name="Tomita M."/>
            <person name="Numata K."/>
            <person name="Arakawa K."/>
        </authorList>
    </citation>
    <scope>NUCLEOTIDE SEQUENCE</scope>
</reference>
<name>A0A8X7BFE2_TRICX</name>
<evidence type="ECO:0000313" key="1">
    <source>
        <dbReference type="EMBL" id="GFY28397.1"/>
    </source>
</evidence>